<keyword evidence="2" id="KW-1185">Reference proteome</keyword>
<comment type="caution">
    <text evidence="1">The sequence shown here is derived from an EMBL/GenBank/DDBJ whole genome shotgun (WGS) entry which is preliminary data.</text>
</comment>
<gene>
    <name evidence="1" type="ORF">OPT61_g2515</name>
</gene>
<evidence type="ECO:0000313" key="1">
    <source>
        <dbReference type="EMBL" id="KAJ8115973.1"/>
    </source>
</evidence>
<protein>
    <submittedName>
        <fullName evidence="1">Uncharacterized protein</fullName>
    </submittedName>
</protein>
<sequence>MQPLNILRFSAGAWVPERKDLDEQTSASEFQYVLIEEDVFTITTLPAPELVRLFHIPRYLLTDVYRRSNGFFTSRESRDDKGHIQSHHTWFRFLVKMTARDSKSSYKWHEMTFCSRWTPKGCMMLCIGVPNLFKELLIQALSSMEATQPPGEPFSLHIPVMEAIVAMQDLSLWSMRDIVRGIEKGRSSAMRGPQAFLPMHEGARHAIHAFEVLSVSVQTAEALHQDLVHLAPLTTTGRQSPLQPLIAFQVQMLRNLLARSQSNKERLHNEVAQAHNMIAQRDSQVMTGLGEAARRDSGAMRTIAVVTMAFLPPTFLSHELLQLQPAGRRVGLGRVGRDMGVLCVRGAADGLHTGGVVLGVSDDAGVEGACFVEVSPSGRRAAGVSKLVFCTSQNNVAHGHGVDAARAQVGRDDDFGVGQGARRGWTLTVAIWGGSVGAELPHAEAGTHAAVGETLERARLPHGVVGDGVGVGALVDEDQDAFCGGGFFGGGCVGRGVGVVVFARRLADLPDGVGAGEELVAAVGFLVDVDDAELDAARDGVQVGGDEAGHVRELVGEVLVEVFRDGGGAEHQLLQRRGGAVEDLGRRGLEGAVEQRVGFVAHKVGDAGEDVGVGLGDAGEQRRGADDDVDAALVEQAAADDGRG</sequence>
<accession>A0ACC2ILD1</accession>
<dbReference type="EMBL" id="JAPHNI010000114">
    <property type="protein sequence ID" value="KAJ8115973.1"/>
    <property type="molecule type" value="Genomic_DNA"/>
</dbReference>
<name>A0ACC2ILD1_9PLEO</name>
<evidence type="ECO:0000313" key="2">
    <source>
        <dbReference type="Proteomes" id="UP001153331"/>
    </source>
</evidence>
<reference evidence="1" key="1">
    <citation type="submission" date="2022-11" db="EMBL/GenBank/DDBJ databases">
        <title>Genome Sequence of Boeremia exigua.</title>
        <authorList>
            <person name="Buettner E."/>
        </authorList>
    </citation>
    <scope>NUCLEOTIDE SEQUENCE</scope>
    <source>
        <strain evidence="1">CU02</strain>
    </source>
</reference>
<dbReference type="Proteomes" id="UP001153331">
    <property type="component" value="Unassembled WGS sequence"/>
</dbReference>
<proteinExistence type="predicted"/>
<organism evidence="1 2">
    <name type="scientific">Boeremia exigua</name>
    <dbReference type="NCBI Taxonomy" id="749465"/>
    <lineage>
        <taxon>Eukaryota</taxon>
        <taxon>Fungi</taxon>
        <taxon>Dikarya</taxon>
        <taxon>Ascomycota</taxon>
        <taxon>Pezizomycotina</taxon>
        <taxon>Dothideomycetes</taxon>
        <taxon>Pleosporomycetidae</taxon>
        <taxon>Pleosporales</taxon>
        <taxon>Pleosporineae</taxon>
        <taxon>Didymellaceae</taxon>
        <taxon>Boeremia</taxon>
    </lineage>
</organism>